<dbReference type="AlphaFoldDB" id="A0A8T9AYA9"/>
<evidence type="ECO:0000313" key="3">
    <source>
        <dbReference type="Proteomes" id="UP000235507"/>
    </source>
</evidence>
<accession>A0A8T9AYA9</accession>
<feature type="transmembrane region" description="Helical" evidence="1">
    <location>
        <begin position="63"/>
        <end position="86"/>
    </location>
</feature>
<sequence>MSLDYTSLLLAVGFSAACLSLTLFGMWLTARTERFLLTWAISLVFVVGDIFVYDAYIDMPGRLLGIATLALLLLGFSTMLGAAYQFRTGGSPLPRALMG</sequence>
<reference evidence="2" key="1">
    <citation type="submission" date="2019-07" db="EMBL/GenBank/DDBJ databases">
        <title>Mesorhizobum intechiensis sp. nov. isolated from nodules of Lotus tenuis growing in lowlands of the Flooding Pampa, Argentina.</title>
        <authorList>
            <person name="Estrella M.J."/>
            <person name="Torres Tejerizo G.A."/>
            <person name="Cumpa Velazquez L.M."/>
            <person name="Fontana F."/>
            <person name="Hansen L."/>
            <person name="Pistorio M."/>
            <person name="Sannazzaro A.I."/>
        </authorList>
    </citation>
    <scope>NUCLEOTIDE SEQUENCE</scope>
    <source>
        <strain evidence="2">BD68</strain>
    </source>
</reference>
<evidence type="ECO:0000313" key="2">
    <source>
        <dbReference type="EMBL" id="TSE14074.1"/>
    </source>
</evidence>
<dbReference type="EMBL" id="PNOT02000009">
    <property type="protein sequence ID" value="TSE14074.1"/>
    <property type="molecule type" value="Genomic_DNA"/>
</dbReference>
<keyword evidence="1" id="KW-0812">Transmembrane</keyword>
<proteinExistence type="predicted"/>
<name>A0A8T9AYA9_9HYPH</name>
<keyword evidence="3" id="KW-1185">Reference proteome</keyword>
<feature type="non-terminal residue" evidence="2">
    <location>
        <position position="99"/>
    </location>
</feature>
<dbReference type="Proteomes" id="UP000235507">
    <property type="component" value="Unassembled WGS sequence"/>
</dbReference>
<feature type="transmembrane region" description="Helical" evidence="1">
    <location>
        <begin position="6"/>
        <end position="28"/>
    </location>
</feature>
<keyword evidence="1" id="KW-1133">Transmembrane helix</keyword>
<gene>
    <name evidence="2" type="ORF">C1D09_000705</name>
</gene>
<feature type="transmembrane region" description="Helical" evidence="1">
    <location>
        <begin position="35"/>
        <end position="57"/>
    </location>
</feature>
<protein>
    <submittedName>
        <fullName evidence="2">GGDEF domain-containing protein</fullName>
    </submittedName>
</protein>
<comment type="caution">
    <text evidence="2">The sequence shown here is derived from an EMBL/GenBank/DDBJ whole genome shotgun (WGS) entry which is preliminary data.</text>
</comment>
<keyword evidence="1" id="KW-0472">Membrane</keyword>
<evidence type="ECO:0000256" key="1">
    <source>
        <dbReference type="SAM" id="Phobius"/>
    </source>
</evidence>
<organism evidence="2 3">
    <name type="scientific">Mesorhizobium intechi</name>
    <dbReference type="NCBI Taxonomy" id="537601"/>
    <lineage>
        <taxon>Bacteria</taxon>
        <taxon>Pseudomonadati</taxon>
        <taxon>Pseudomonadota</taxon>
        <taxon>Alphaproteobacteria</taxon>
        <taxon>Hyphomicrobiales</taxon>
        <taxon>Phyllobacteriaceae</taxon>
        <taxon>Mesorhizobium</taxon>
    </lineage>
</organism>